<evidence type="ECO:0000313" key="2">
    <source>
        <dbReference type="Proteomes" id="UP000384372"/>
    </source>
</evidence>
<sequence length="79" mass="9000">MPWAKSFCPFRACNFYELLPLQVVLPTFSLRAASSLSFGRGDKAAESGDVDYEYHHIIKGLYATFSSWHIDPCRLFIPI</sequence>
<dbReference type="AlphaFoldDB" id="A0A6A7WAM0"/>
<proteinExistence type="predicted"/>
<evidence type="ECO:0000313" key="1">
    <source>
        <dbReference type="EMBL" id="MQP11465.1"/>
    </source>
</evidence>
<name>A0A6A7WAM0_9BACT</name>
<keyword evidence="2" id="KW-1185">Reference proteome</keyword>
<reference evidence="1 2" key="1">
    <citation type="submission" date="2019-09" db="EMBL/GenBank/DDBJ databases">
        <title>Distinct polysaccharide growth profiles of human intestinal Prevotella copri isolates.</title>
        <authorList>
            <person name="Fehlner-Peach H."/>
            <person name="Magnabosco C."/>
            <person name="Raghavan V."/>
            <person name="Scher J.U."/>
            <person name="Tett A."/>
            <person name="Cox L.M."/>
            <person name="Gottsegen C."/>
            <person name="Watters A."/>
            <person name="Wiltshire- Gordon J.D."/>
            <person name="Segata N."/>
            <person name="Bonneau R."/>
            <person name="Littman D.R."/>
        </authorList>
    </citation>
    <scope>NUCLEOTIDE SEQUENCE [LARGE SCALE GENOMIC DNA]</scope>
    <source>
        <strain evidence="2">iAQ1173</strain>
    </source>
</reference>
<organism evidence="1 2">
    <name type="scientific">Segatella copri</name>
    <dbReference type="NCBI Taxonomy" id="165179"/>
    <lineage>
        <taxon>Bacteria</taxon>
        <taxon>Pseudomonadati</taxon>
        <taxon>Bacteroidota</taxon>
        <taxon>Bacteroidia</taxon>
        <taxon>Bacteroidales</taxon>
        <taxon>Prevotellaceae</taxon>
        <taxon>Segatella</taxon>
    </lineage>
</organism>
<dbReference type="Proteomes" id="UP000384372">
    <property type="component" value="Unassembled WGS sequence"/>
</dbReference>
<dbReference type="EMBL" id="VZAD01000049">
    <property type="protein sequence ID" value="MQP11465.1"/>
    <property type="molecule type" value="Genomic_DNA"/>
</dbReference>
<accession>A0A6A7WAM0</accession>
<comment type="caution">
    <text evidence="1">The sequence shown here is derived from an EMBL/GenBank/DDBJ whole genome shotgun (WGS) entry which is preliminary data.</text>
</comment>
<gene>
    <name evidence="1" type="ORF">F7D20_05670</name>
</gene>
<protein>
    <submittedName>
        <fullName evidence="1">Uncharacterized protein</fullName>
    </submittedName>
</protein>